<keyword evidence="3" id="KW-1185">Reference proteome</keyword>
<feature type="region of interest" description="Disordered" evidence="1">
    <location>
        <begin position="89"/>
        <end position="130"/>
    </location>
</feature>
<dbReference type="AlphaFoldDB" id="A0A1Z1FA47"/>
<sequence>MLGAAPVAIHAQDMAPQMTAMQQSQYDSWPAERQAEFMGWPTEYQTYYWTLTPTQQEAYWMLSVDQRSQIATMTPMQQQQTWTAIESQLSSSPPATTSGMTGTTQSSNSNMVMRSNPVVQDAPPPHQGEYPLCTDGRTNNCINPREAGKNYGNVPLDHWPGQPASQMSAQEKMQSDSNM</sequence>
<dbReference type="EMBL" id="CP019602">
    <property type="protein sequence ID" value="ARU15567.1"/>
    <property type="molecule type" value="Genomic_DNA"/>
</dbReference>
<feature type="region of interest" description="Disordered" evidence="1">
    <location>
        <begin position="144"/>
        <end position="179"/>
    </location>
</feature>
<evidence type="ECO:0000313" key="2">
    <source>
        <dbReference type="EMBL" id="ARU15567.1"/>
    </source>
</evidence>
<evidence type="ECO:0000313" key="3">
    <source>
        <dbReference type="Proteomes" id="UP000195807"/>
    </source>
</evidence>
<evidence type="ECO:0000256" key="1">
    <source>
        <dbReference type="SAM" id="MobiDB-lite"/>
    </source>
</evidence>
<dbReference type="STRING" id="450378.GCA_001661675_00892"/>
<dbReference type="Proteomes" id="UP000195807">
    <property type="component" value="Chromosome"/>
</dbReference>
<organism evidence="2 3">
    <name type="scientific">Croceicoccus marinus</name>
    <dbReference type="NCBI Taxonomy" id="450378"/>
    <lineage>
        <taxon>Bacteria</taxon>
        <taxon>Pseudomonadati</taxon>
        <taxon>Pseudomonadota</taxon>
        <taxon>Alphaproteobacteria</taxon>
        <taxon>Sphingomonadales</taxon>
        <taxon>Erythrobacteraceae</taxon>
        <taxon>Croceicoccus</taxon>
    </lineage>
</organism>
<proteinExistence type="predicted"/>
<feature type="compositionally biased region" description="Polar residues" evidence="1">
    <location>
        <begin position="163"/>
        <end position="179"/>
    </location>
</feature>
<reference evidence="2 3" key="1">
    <citation type="submission" date="2017-01" db="EMBL/GenBank/DDBJ databases">
        <title>Complete genome sequence of esterase-producing bacterium Croceicoccus marinus E4A9.</title>
        <authorList>
            <person name="Wu Y.-H."/>
            <person name="Cheng H."/>
            <person name="Xu L."/>
            <person name="Huo Y.-Y."/>
            <person name="Wang C.-S."/>
            <person name="Xu X.-W."/>
        </authorList>
    </citation>
    <scope>NUCLEOTIDE SEQUENCE [LARGE SCALE GENOMIC DNA]</scope>
    <source>
        <strain evidence="2 3">E4A9</strain>
    </source>
</reference>
<feature type="compositionally biased region" description="Low complexity" evidence="1">
    <location>
        <begin position="90"/>
        <end position="111"/>
    </location>
</feature>
<gene>
    <name evidence="2" type="ORF">A9D14_04450</name>
</gene>
<accession>A0A1Z1FA47</accession>
<name>A0A1Z1FA47_9SPHN</name>
<protein>
    <submittedName>
        <fullName evidence="2">Uncharacterized protein</fullName>
    </submittedName>
</protein>
<dbReference type="KEGG" id="cman:A9D14_04450"/>